<reference evidence="1 2" key="1">
    <citation type="submission" date="2020-06" db="EMBL/GenBank/DDBJ databases">
        <title>Complete Genome Sequence of Clostridium muelleri sp. nov. P21T, an Acid-Alcohol Producing Acetogen Isolated from Old Hay.</title>
        <authorList>
            <person name="Duncan K.E."/>
            <person name="Tanner R.S."/>
        </authorList>
    </citation>
    <scope>NUCLEOTIDE SEQUENCE [LARGE SCALE GENOMIC DNA]</scope>
    <source>
        <strain evidence="1 2">P21</strain>
    </source>
</reference>
<dbReference type="RefSeq" id="WP_169297032.1">
    <property type="nucleotide sequence ID" value="NZ_JABBNI010000013.1"/>
</dbReference>
<evidence type="ECO:0000313" key="1">
    <source>
        <dbReference type="EMBL" id="NMM62428.1"/>
    </source>
</evidence>
<comment type="caution">
    <text evidence="1">The sequence shown here is derived from an EMBL/GenBank/DDBJ whole genome shotgun (WGS) entry which is preliminary data.</text>
</comment>
<gene>
    <name evidence="1" type="ORF">HBE96_06940</name>
</gene>
<accession>A0A7Y0EFF7</accession>
<dbReference type="Proteomes" id="UP000537131">
    <property type="component" value="Unassembled WGS sequence"/>
</dbReference>
<keyword evidence="2" id="KW-1185">Reference proteome</keyword>
<name>A0A7Y0EFF7_9CLOT</name>
<evidence type="ECO:0000313" key="2">
    <source>
        <dbReference type="Proteomes" id="UP000537131"/>
    </source>
</evidence>
<sequence length="152" mass="18510">MSKKKKYNDTEEWFTLIPELKEWNDGRGIDHEDWIEIEGRIEYALAYSSTFWPKFVLFRNCIFIDYMNDEIFERWHKNCNGNLKALEATVNHRHLEDWFGGESTKEQMEYLGRNLKDMWQTKLDKQFPGRQVIVELFEANEEYKITVYQENH</sequence>
<dbReference type="AlphaFoldDB" id="A0A7Y0EFF7"/>
<dbReference type="EMBL" id="JABBNI010000013">
    <property type="protein sequence ID" value="NMM62428.1"/>
    <property type="molecule type" value="Genomic_DNA"/>
</dbReference>
<proteinExistence type="predicted"/>
<organism evidence="1 2">
    <name type="scientific">Clostridium muellerianum</name>
    <dbReference type="NCBI Taxonomy" id="2716538"/>
    <lineage>
        <taxon>Bacteria</taxon>
        <taxon>Bacillati</taxon>
        <taxon>Bacillota</taxon>
        <taxon>Clostridia</taxon>
        <taxon>Eubacteriales</taxon>
        <taxon>Clostridiaceae</taxon>
        <taxon>Clostridium</taxon>
    </lineage>
</organism>
<protein>
    <submittedName>
        <fullName evidence="1">Uncharacterized protein</fullName>
    </submittedName>
</protein>